<dbReference type="InterPro" id="IPR019520">
    <property type="entry name" value="Ribosomal_mS23_met"/>
</dbReference>
<dbReference type="GO" id="GO:0003735">
    <property type="term" value="F:structural constituent of ribosome"/>
    <property type="evidence" value="ECO:0007669"/>
    <property type="project" value="InterPro"/>
</dbReference>
<evidence type="ECO:0000313" key="9">
    <source>
        <dbReference type="EMBL" id="MBY08938.1"/>
    </source>
</evidence>
<keyword evidence="5" id="KW-0687">Ribonucleoprotein</keyword>
<evidence type="ECO:0000256" key="6">
    <source>
        <dbReference type="ARBA" id="ARBA00035137"/>
    </source>
</evidence>
<dbReference type="InterPro" id="IPR023611">
    <property type="entry name" value="mS23_dom_met"/>
</dbReference>
<evidence type="ECO:0000256" key="4">
    <source>
        <dbReference type="ARBA" id="ARBA00023128"/>
    </source>
</evidence>
<protein>
    <recommendedName>
        <fullName evidence="6">Small ribosomal subunit protein mS23</fullName>
    </recommendedName>
</protein>
<sequence>MAGSRTHKLGTILTRVQGLMKAEALKYEDRPLWYDVYEAFPPIDEPNYYRVPQNSTPIRNIFYSEDVIRARFVKEFGQGGVIDLGNPQSVSNCERFVQKYQHIKKHSSQMTEDELFKAAEDALSAEGFRLRHATRPMQEQNVSPSKQAPLSEEYADVQKDTATNQ</sequence>
<dbReference type="AlphaFoldDB" id="A0A2R5LHL3"/>
<dbReference type="InterPro" id="IPR059242">
    <property type="entry name" value="mS23_dom"/>
</dbReference>
<name>A0A2R5LHL3_9ACAR</name>
<comment type="subcellular location">
    <subcellularLocation>
        <location evidence="1">Mitochondrion</location>
    </subcellularLocation>
</comment>
<dbReference type="GO" id="GO:0005840">
    <property type="term" value="C:ribosome"/>
    <property type="evidence" value="ECO:0007669"/>
    <property type="project" value="UniProtKB-KW"/>
</dbReference>
<feature type="domain" description="Small ribosomal subunit protein mS23 conserved" evidence="8">
    <location>
        <begin position="2"/>
        <end position="126"/>
    </location>
</feature>
<dbReference type="GO" id="GO:0005739">
    <property type="term" value="C:mitochondrion"/>
    <property type="evidence" value="ECO:0007669"/>
    <property type="project" value="InterPro"/>
</dbReference>
<dbReference type="GO" id="GO:0006412">
    <property type="term" value="P:translation"/>
    <property type="evidence" value="ECO:0007669"/>
    <property type="project" value="InterPro"/>
</dbReference>
<feature type="compositionally biased region" description="Polar residues" evidence="7">
    <location>
        <begin position="137"/>
        <end position="148"/>
    </location>
</feature>
<proteinExistence type="inferred from homology"/>
<evidence type="ECO:0000256" key="2">
    <source>
        <dbReference type="ARBA" id="ARBA00009864"/>
    </source>
</evidence>
<dbReference type="PANTHER" id="PTHR15925">
    <property type="entry name" value="MITOCHONDRIAL RIBOSOMAL PROTEIN S23"/>
    <property type="match status" value="1"/>
</dbReference>
<accession>A0A2R5LHL3</accession>
<evidence type="ECO:0000256" key="3">
    <source>
        <dbReference type="ARBA" id="ARBA00022980"/>
    </source>
</evidence>
<dbReference type="PANTHER" id="PTHR15925:SF2">
    <property type="entry name" value="SMALL RIBOSOMAL SUBUNIT PROTEIN MS23"/>
    <property type="match status" value="1"/>
</dbReference>
<evidence type="ECO:0000256" key="7">
    <source>
        <dbReference type="SAM" id="MobiDB-lite"/>
    </source>
</evidence>
<dbReference type="CDD" id="cd23701">
    <property type="entry name" value="At1g26750"/>
    <property type="match status" value="1"/>
</dbReference>
<reference evidence="9" key="1">
    <citation type="submission" date="2018-03" db="EMBL/GenBank/DDBJ databases">
        <title>The relapsing fever spirochete Borrelia turicatae persists in the highly oxidative environment of its soft-bodied tick vector.</title>
        <authorList>
            <person name="Bourret T.J."/>
            <person name="Boyle W.K."/>
            <person name="Valenzuela J.G."/>
            <person name="Oliveira F."/>
            <person name="Lopez J.E."/>
        </authorList>
    </citation>
    <scope>NUCLEOTIDE SEQUENCE</scope>
    <source>
        <strain evidence="9">Kansas strain/isolate</strain>
        <tissue evidence="9">Salivary glands</tissue>
    </source>
</reference>
<evidence type="ECO:0000256" key="5">
    <source>
        <dbReference type="ARBA" id="ARBA00023274"/>
    </source>
</evidence>
<comment type="similarity">
    <text evidence="2">Belongs to the mitochondrion-specific ribosomal protein mS23 family.</text>
</comment>
<evidence type="ECO:0000256" key="1">
    <source>
        <dbReference type="ARBA" id="ARBA00004173"/>
    </source>
</evidence>
<keyword evidence="3 9" id="KW-0689">Ribosomal protein</keyword>
<organism evidence="9">
    <name type="scientific">Ornithodoros turicata</name>
    <dbReference type="NCBI Taxonomy" id="34597"/>
    <lineage>
        <taxon>Eukaryota</taxon>
        <taxon>Metazoa</taxon>
        <taxon>Ecdysozoa</taxon>
        <taxon>Arthropoda</taxon>
        <taxon>Chelicerata</taxon>
        <taxon>Arachnida</taxon>
        <taxon>Acari</taxon>
        <taxon>Parasitiformes</taxon>
        <taxon>Ixodida</taxon>
        <taxon>Ixodoidea</taxon>
        <taxon>Argasidae</taxon>
        <taxon>Ornithodorinae</taxon>
        <taxon>Ornithodoros</taxon>
    </lineage>
</organism>
<feature type="region of interest" description="Disordered" evidence="7">
    <location>
        <begin position="129"/>
        <end position="165"/>
    </location>
</feature>
<dbReference type="EMBL" id="GGLE01004812">
    <property type="protein sequence ID" value="MBY08938.1"/>
    <property type="molecule type" value="Transcribed_RNA"/>
</dbReference>
<evidence type="ECO:0000259" key="8">
    <source>
        <dbReference type="Pfam" id="PF10484"/>
    </source>
</evidence>
<dbReference type="Pfam" id="PF10484">
    <property type="entry name" value="MRP-S23"/>
    <property type="match status" value="1"/>
</dbReference>
<keyword evidence="4" id="KW-0496">Mitochondrion</keyword>